<dbReference type="PROSITE" id="PS50075">
    <property type="entry name" value="CARRIER"/>
    <property type="match status" value="1"/>
</dbReference>
<dbReference type="InterPro" id="IPR025110">
    <property type="entry name" value="AMP-bd_C"/>
</dbReference>
<protein>
    <recommendedName>
        <fullName evidence="3">Carrier domain-containing protein</fullName>
    </recommendedName>
</protein>
<evidence type="ECO:0000313" key="5">
    <source>
        <dbReference type="Proteomes" id="UP000054560"/>
    </source>
</evidence>
<proteinExistence type="predicted"/>
<feature type="non-terminal residue" evidence="4">
    <location>
        <position position="1"/>
    </location>
</feature>
<dbReference type="SUPFAM" id="SSF47336">
    <property type="entry name" value="ACP-like"/>
    <property type="match status" value="1"/>
</dbReference>
<dbReference type="PANTHER" id="PTHR44845:SF6">
    <property type="entry name" value="BETA-ALANINE-ACTIVATING ENZYME"/>
    <property type="match status" value="1"/>
</dbReference>
<dbReference type="RefSeq" id="XP_014148451.1">
    <property type="nucleotide sequence ID" value="XM_014292976.1"/>
</dbReference>
<dbReference type="eggNOG" id="KOG1178">
    <property type="taxonomic scope" value="Eukaryota"/>
</dbReference>
<keyword evidence="5" id="KW-1185">Reference proteome</keyword>
<feature type="non-terminal residue" evidence="4">
    <location>
        <position position="205"/>
    </location>
</feature>
<evidence type="ECO:0000256" key="2">
    <source>
        <dbReference type="ARBA" id="ARBA00022553"/>
    </source>
</evidence>
<dbReference type="OrthoDB" id="329835at2759"/>
<evidence type="ECO:0000313" key="4">
    <source>
        <dbReference type="EMBL" id="KNC74549.1"/>
    </source>
</evidence>
<accession>A0A0L0FCR7</accession>
<dbReference type="Pfam" id="PF00550">
    <property type="entry name" value="PP-binding"/>
    <property type="match status" value="1"/>
</dbReference>
<feature type="domain" description="Carrier" evidence="3">
    <location>
        <begin position="99"/>
        <end position="174"/>
    </location>
</feature>
<dbReference type="InterPro" id="IPR029058">
    <property type="entry name" value="AB_hydrolase_fold"/>
</dbReference>
<keyword evidence="2" id="KW-0597">Phosphoprotein</keyword>
<dbReference type="Proteomes" id="UP000054560">
    <property type="component" value="Unassembled WGS sequence"/>
</dbReference>
<dbReference type="InterPro" id="IPR036736">
    <property type="entry name" value="ACP-like_sf"/>
</dbReference>
<dbReference type="GeneID" id="25913413"/>
<sequence>EIESALDRHPSLKANVVAVSEIAGNKQLVAYVVAAKDVNALDIPMLKNHIETCCTPYMVPSIFIQLEGLPLLPNGKVNRNALPKPEAARAEMADQTLQEPRNPHEKAILDMCQQHLGIQGISTNTNLFSIGGDSLFAVKLHNSIEAKFDANVTVADILSMQTIIEIAAEVKSRCESEGPCKSKEHTYIVPFSTTGSKPPLILFHP</sequence>
<dbReference type="AlphaFoldDB" id="A0A0L0FCR7"/>
<gene>
    <name evidence="4" type="ORF">SARC_12909</name>
</gene>
<dbReference type="Pfam" id="PF13193">
    <property type="entry name" value="AMP-binding_C"/>
    <property type="match status" value="1"/>
</dbReference>
<dbReference type="InterPro" id="IPR045851">
    <property type="entry name" value="AMP-bd_C_sf"/>
</dbReference>
<dbReference type="InterPro" id="IPR009081">
    <property type="entry name" value="PP-bd_ACP"/>
</dbReference>
<dbReference type="EMBL" id="KQ244300">
    <property type="protein sequence ID" value="KNC74549.1"/>
    <property type="molecule type" value="Genomic_DNA"/>
</dbReference>
<dbReference type="Gene3D" id="3.40.50.1820">
    <property type="entry name" value="alpha/beta hydrolase"/>
    <property type="match status" value="1"/>
</dbReference>
<dbReference type="STRING" id="667725.A0A0L0FCR7"/>
<keyword evidence="1" id="KW-0596">Phosphopantetheine</keyword>
<dbReference type="Gene3D" id="3.30.300.30">
    <property type="match status" value="1"/>
</dbReference>
<dbReference type="PANTHER" id="PTHR44845">
    <property type="entry name" value="CARRIER DOMAIN-CONTAINING PROTEIN"/>
    <property type="match status" value="1"/>
</dbReference>
<dbReference type="SUPFAM" id="SSF56801">
    <property type="entry name" value="Acetyl-CoA synthetase-like"/>
    <property type="match status" value="1"/>
</dbReference>
<evidence type="ECO:0000259" key="3">
    <source>
        <dbReference type="PROSITE" id="PS50075"/>
    </source>
</evidence>
<reference evidence="4 5" key="1">
    <citation type="submission" date="2011-02" db="EMBL/GenBank/DDBJ databases">
        <title>The Genome Sequence of Sphaeroforma arctica JP610.</title>
        <authorList>
            <consortium name="The Broad Institute Genome Sequencing Platform"/>
            <person name="Russ C."/>
            <person name="Cuomo C."/>
            <person name="Young S.K."/>
            <person name="Zeng Q."/>
            <person name="Gargeya S."/>
            <person name="Alvarado L."/>
            <person name="Berlin A."/>
            <person name="Chapman S.B."/>
            <person name="Chen Z."/>
            <person name="Freedman E."/>
            <person name="Gellesch M."/>
            <person name="Goldberg J."/>
            <person name="Griggs A."/>
            <person name="Gujja S."/>
            <person name="Heilman E."/>
            <person name="Heiman D."/>
            <person name="Howarth C."/>
            <person name="Mehta T."/>
            <person name="Neiman D."/>
            <person name="Pearson M."/>
            <person name="Roberts A."/>
            <person name="Saif S."/>
            <person name="Shea T."/>
            <person name="Shenoy N."/>
            <person name="Sisk P."/>
            <person name="Stolte C."/>
            <person name="Sykes S."/>
            <person name="White J."/>
            <person name="Yandava C."/>
            <person name="Burger G."/>
            <person name="Gray M.W."/>
            <person name="Holland P.W.H."/>
            <person name="King N."/>
            <person name="Lang F.B.F."/>
            <person name="Roger A.J."/>
            <person name="Ruiz-Trillo I."/>
            <person name="Haas B."/>
            <person name="Nusbaum C."/>
            <person name="Birren B."/>
        </authorList>
    </citation>
    <scope>NUCLEOTIDE SEQUENCE [LARGE SCALE GENOMIC DNA]</scope>
    <source>
        <strain evidence="4 5">JP610</strain>
    </source>
</reference>
<organism evidence="4 5">
    <name type="scientific">Sphaeroforma arctica JP610</name>
    <dbReference type="NCBI Taxonomy" id="667725"/>
    <lineage>
        <taxon>Eukaryota</taxon>
        <taxon>Ichthyosporea</taxon>
        <taxon>Ichthyophonida</taxon>
        <taxon>Sphaeroforma</taxon>
    </lineage>
</organism>
<evidence type="ECO:0000256" key="1">
    <source>
        <dbReference type="ARBA" id="ARBA00022450"/>
    </source>
</evidence>
<name>A0A0L0FCR7_9EUKA</name>